<evidence type="ECO:0000313" key="2">
    <source>
        <dbReference type="EMBL" id="GFT60343.1"/>
    </source>
</evidence>
<sequence length="106" mass="11795">MFTKQTNLMSQPMHLPCQSGKPIFLRRLLVFRSSAFVIDEAAAVKIKGRSLATLFGALSLGVHSSSPIFFIIIISSVRVFPKISSEGLRPLIRDYPFGHEINGDYL</sequence>
<dbReference type="EMBL" id="BMAW01018810">
    <property type="protein sequence ID" value="GFT60343.1"/>
    <property type="molecule type" value="Genomic_DNA"/>
</dbReference>
<evidence type="ECO:0000313" key="3">
    <source>
        <dbReference type="Proteomes" id="UP000887013"/>
    </source>
</evidence>
<accession>A0A8X6PAI0</accession>
<keyword evidence="1" id="KW-0812">Transmembrane</keyword>
<dbReference type="Proteomes" id="UP000887013">
    <property type="component" value="Unassembled WGS sequence"/>
</dbReference>
<protein>
    <submittedName>
        <fullName evidence="2">Uncharacterized protein</fullName>
    </submittedName>
</protein>
<dbReference type="AlphaFoldDB" id="A0A8X6PAI0"/>
<feature type="transmembrane region" description="Helical" evidence="1">
    <location>
        <begin position="53"/>
        <end position="74"/>
    </location>
</feature>
<reference evidence="2" key="1">
    <citation type="submission" date="2020-08" db="EMBL/GenBank/DDBJ databases">
        <title>Multicomponent nature underlies the extraordinary mechanical properties of spider dragline silk.</title>
        <authorList>
            <person name="Kono N."/>
            <person name="Nakamura H."/>
            <person name="Mori M."/>
            <person name="Yoshida Y."/>
            <person name="Ohtoshi R."/>
            <person name="Malay A.D."/>
            <person name="Moran D.A.P."/>
            <person name="Tomita M."/>
            <person name="Numata K."/>
            <person name="Arakawa K."/>
        </authorList>
    </citation>
    <scope>NUCLEOTIDE SEQUENCE</scope>
</reference>
<keyword evidence="1" id="KW-1133">Transmembrane helix</keyword>
<proteinExistence type="predicted"/>
<keyword evidence="3" id="KW-1185">Reference proteome</keyword>
<evidence type="ECO:0000256" key="1">
    <source>
        <dbReference type="SAM" id="Phobius"/>
    </source>
</evidence>
<organism evidence="2 3">
    <name type="scientific">Nephila pilipes</name>
    <name type="common">Giant wood spider</name>
    <name type="synonym">Nephila maculata</name>
    <dbReference type="NCBI Taxonomy" id="299642"/>
    <lineage>
        <taxon>Eukaryota</taxon>
        <taxon>Metazoa</taxon>
        <taxon>Ecdysozoa</taxon>
        <taxon>Arthropoda</taxon>
        <taxon>Chelicerata</taxon>
        <taxon>Arachnida</taxon>
        <taxon>Araneae</taxon>
        <taxon>Araneomorphae</taxon>
        <taxon>Entelegynae</taxon>
        <taxon>Araneoidea</taxon>
        <taxon>Nephilidae</taxon>
        <taxon>Nephila</taxon>
    </lineage>
</organism>
<comment type="caution">
    <text evidence="2">The sequence shown here is derived from an EMBL/GenBank/DDBJ whole genome shotgun (WGS) entry which is preliminary data.</text>
</comment>
<name>A0A8X6PAI0_NEPPI</name>
<gene>
    <name evidence="2" type="ORF">NPIL_53771</name>
</gene>
<keyword evidence="1" id="KW-0472">Membrane</keyword>